<organism evidence="1 2">
    <name type="scientific">Alcanivorax profundi</name>
    <dbReference type="NCBI Taxonomy" id="2338368"/>
    <lineage>
        <taxon>Bacteria</taxon>
        <taxon>Pseudomonadati</taxon>
        <taxon>Pseudomonadota</taxon>
        <taxon>Gammaproteobacteria</taxon>
        <taxon>Oceanospirillales</taxon>
        <taxon>Alcanivoracaceae</taxon>
        <taxon>Alcanivorax</taxon>
    </lineage>
</organism>
<accession>A0A418Y078</accession>
<name>A0A418Y078_9GAMM</name>
<dbReference type="OrthoDB" id="2077946at2"/>
<dbReference type="AlphaFoldDB" id="A0A418Y078"/>
<dbReference type="EMBL" id="QYYA01000002">
    <property type="protein sequence ID" value="RJG18670.1"/>
    <property type="molecule type" value="Genomic_DNA"/>
</dbReference>
<evidence type="ECO:0000313" key="1">
    <source>
        <dbReference type="EMBL" id="RJG18670.1"/>
    </source>
</evidence>
<dbReference type="Pfam" id="PF13289">
    <property type="entry name" value="SIR2_2"/>
    <property type="match status" value="1"/>
</dbReference>
<reference evidence="1 2" key="1">
    <citation type="submission" date="2018-09" db="EMBL/GenBank/DDBJ databases">
        <title>Alcanivorax profundi sp. nov., isolated from 1000 m-depth seawater of the Mariana Trench.</title>
        <authorList>
            <person name="Liu J."/>
        </authorList>
    </citation>
    <scope>NUCLEOTIDE SEQUENCE [LARGE SCALE GENOMIC DNA]</scope>
    <source>
        <strain evidence="1 2">MTEO17</strain>
    </source>
</reference>
<evidence type="ECO:0000313" key="2">
    <source>
        <dbReference type="Proteomes" id="UP000283734"/>
    </source>
</evidence>
<keyword evidence="2" id="KW-1185">Reference proteome</keyword>
<proteinExistence type="predicted"/>
<sequence length="146" mass="17097">MLPEDRSRYSNLERSTLVFSEEGYHQIYGEAYHWSNLVQLASLKETTCLMVGLSLSDPNLRRLLEIAAKSLDRPRHYAFMQRIGLEKFKKESGRNVVRAPVSISKRFLDRHHSLNEEVMRELGVNVIWYEEYDEIPRILQKIGMGV</sequence>
<protein>
    <submittedName>
        <fullName evidence="1">Uncharacterized protein</fullName>
    </submittedName>
</protein>
<gene>
    <name evidence="1" type="ORF">D4A39_09445</name>
</gene>
<comment type="caution">
    <text evidence="1">The sequence shown here is derived from an EMBL/GenBank/DDBJ whole genome shotgun (WGS) entry which is preliminary data.</text>
</comment>
<dbReference type="Proteomes" id="UP000283734">
    <property type="component" value="Unassembled WGS sequence"/>
</dbReference>